<reference evidence="5 6" key="1">
    <citation type="submission" date="2018-08" db="EMBL/GenBank/DDBJ databases">
        <title>Isolation, diversity and antifungal activity of Actinobacteria from cow dung.</title>
        <authorList>
            <person name="Ling L."/>
        </authorList>
    </citation>
    <scope>NUCLEOTIDE SEQUENCE [LARGE SCALE GENOMIC DNA]</scope>
    <source>
        <strain evidence="5 6">NEAU-LLE</strain>
    </source>
</reference>
<evidence type="ECO:0000256" key="1">
    <source>
        <dbReference type="ARBA" id="ARBA00023015"/>
    </source>
</evidence>
<dbReference type="InterPro" id="IPR050204">
    <property type="entry name" value="AraC_XylS_family_regulators"/>
</dbReference>
<evidence type="ECO:0000313" key="5">
    <source>
        <dbReference type="EMBL" id="REJ05107.1"/>
    </source>
</evidence>
<dbReference type="RefSeq" id="WP_116242392.1">
    <property type="nucleotide sequence ID" value="NZ_QUAB01000043.1"/>
</dbReference>
<sequence>MSSPADTFATFVDRLADALRDDEAGTIDGAELAARVGFSRFHLDRIIRSVAGENPGAFRRRILLERAAFRMLTTRMPLLDVAVDAGYSSHEAFTRAFTREFGEPPAQWRHTAATFRLPAGNGVHFHPPGSIRLPMRDKESEMELLERMTAHHIWLTGEMIRVAGELGSDELNRPIEVDVDDDEQSVRSLLARLVGQLAMWNAVMAGRPYDLQIEQHQSLGDLRDILAVEGPAFHEHVREVTAGERLDETFVDASGEPVEVISYGGNLAHILTFAAYRRVLVLLALNAAGHGELGWGDPRFWVAEPAG</sequence>
<feature type="domain" description="HTH araC/xylS-type" evidence="4">
    <location>
        <begin position="13"/>
        <end position="111"/>
    </location>
</feature>
<evidence type="ECO:0000259" key="4">
    <source>
        <dbReference type="PROSITE" id="PS01124"/>
    </source>
</evidence>
<organism evidence="5 6">
    <name type="scientific">Microbacterium bovistercoris</name>
    <dbReference type="NCBI Taxonomy" id="2293570"/>
    <lineage>
        <taxon>Bacteria</taxon>
        <taxon>Bacillati</taxon>
        <taxon>Actinomycetota</taxon>
        <taxon>Actinomycetes</taxon>
        <taxon>Micrococcales</taxon>
        <taxon>Microbacteriaceae</taxon>
        <taxon>Microbacterium</taxon>
    </lineage>
</organism>
<accession>A0A371NTR9</accession>
<dbReference type="Proteomes" id="UP000262172">
    <property type="component" value="Unassembled WGS sequence"/>
</dbReference>
<dbReference type="InterPro" id="IPR018060">
    <property type="entry name" value="HTH_AraC"/>
</dbReference>
<dbReference type="GO" id="GO:0003700">
    <property type="term" value="F:DNA-binding transcription factor activity"/>
    <property type="evidence" value="ECO:0007669"/>
    <property type="project" value="InterPro"/>
</dbReference>
<evidence type="ECO:0000256" key="3">
    <source>
        <dbReference type="ARBA" id="ARBA00023163"/>
    </source>
</evidence>
<name>A0A371NTR9_9MICO</name>
<dbReference type="SUPFAM" id="SSF46689">
    <property type="entry name" value="Homeodomain-like"/>
    <property type="match status" value="1"/>
</dbReference>
<dbReference type="OrthoDB" id="161473at2"/>
<proteinExistence type="predicted"/>
<dbReference type="AlphaFoldDB" id="A0A371NTR9"/>
<evidence type="ECO:0000256" key="2">
    <source>
        <dbReference type="ARBA" id="ARBA00023125"/>
    </source>
</evidence>
<dbReference type="PROSITE" id="PS01124">
    <property type="entry name" value="HTH_ARAC_FAMILY_2"/>
    <property type="match status" value="1"/>
</dbReference>
<dbReference type="EMBL" id="QUAB01000043">
    <property type="protein sequence ID" value="REJ05107.1"/>
    <property type="molecule type" value="Genomic_DNA"/>
</dbReference>
<keyword evidence="1" id="KW-0805">Transcription regulation</keyword>
<protein>
    <submittedName>
        <fullName evidence="5">AraC family transcriptional regulator</fullName>
    </submittedName>
</protein>
<dbReference type="GO" id="GO:0043565">
    <property type="term" value="F:sequence-specific DNA binding"/>
    <property type="evidence" value="ECO:0007669"/>
    <property type="project" value="InterPro"/>
</dbReference>
<dbReference type="InterPro" id="IPR009057">
    <property type="entry name" value="Homeodomain-like_sf"/>
</dbReference>
<dbReference type="PANTHER" id="PTHR46796">
    <property type="entry name" value="HTH-TYPE TRANSCRIPTIONAL ACTIVATOR RHAS-RELATED"/>
    <property type="match status" value="1"/>
</dbReference>
<keyword evidence="6" id="KW-1185">Reference proteome</keyword>
<dbReference type="Gene3D" id="1.10.10.60">
    <property type="entry name" value="Homeodomain-like"/>
    <property type="match status" value="2"/>
</dbReference>
<comment type="caution">
    <text evidence="5">The sequence shown here is derived from an EMBL/GenBank/DDBJ whole genome shotgun (WGS) entry which is preliminary data.</text>
</comment>
<dbReference type="SMART" id="SM00342">
    <property type="entry name" value="HTH_ARAC"/>
    <property type="match status" value="1"/>
</dbReference>
<evidence type="ECO:0000313" key="6">
    <source>
        <dbReference type="Proteomes" id="UP000262172"/>
    </source>
</evidence>
<dbReference type="PANTHER" id="PTHR46796:SF2">
    <property type="entry name" value="TRANSCRIPTIONAL REGULATORY PROTEIN"/>
    <property type="match status" value="1"/>
</dbReference>
<keyword evidence="2" id="KW-0238">DNA-binding</keyword>
<gene>
    <name evidence="5" type="ORF">DY023_11025</name>
</gene>
<keyword evidence="3" id="KW-0804">Transcription</keyword>
<dbReference type="Pfam" id="PF12833">
    <property type="entry name" value="HTH_18"/>
    <property type="match status" value="1"/>
</dbReference>